<dbReference type="AlphaFoldDB" id="A0A2K1WS57"/>
<organism evidence="5 6">
    <name type="scientific">Populus trichocarpa</name>
    <name type="common">Western balsam poplar</name>
    <name type="synonym">Populus balsamifera subsp. trichocarpa</name>
    <dbReference type="NCBI Taxonomy" id="3694"/>
    <lineage>
        <taxon>Eukaryota</taxon>
        <taxon>Viridiplantae</taxon>
        <taxon>Streptophyta</taxon>
        <taxon>Embryophyta</taxon>
        <taxon>Tracheophyta</taxon>
        <taxon>Spermatophyta</taxon>
        <taxon>Magnoliopsida</taxon>
        <taxon>eudicotyledons</taxon>
        <taxon>Gunneridae</taxon>
        <taxon>Pentapetalae</taxon>
        <taxon>rosids</taxon>
        <taxon>fabids</taxon>
        <taxon>Malpighiales</taxon>
        <taxon>Salicaceae</taxon>
        <taxon>Saliceae</taxon>
        <taxon>Populus</taxon>
    </lineage>
</organism>
<dbReference type="SUPFAM" id="SSF54565">
    <property type="entry name" value="Ribosomal protein S16"/>
    <property type="match status" value="1"/>
</dbReference>
<evidence type="ECO:0000256" key="4">
    <source>
        <dbReference type="ARBA" id="ARBA00023274"/>
    </source>
</evidence>
<dbReference type="GO" id="GO:0009507">
    <property type="term" value="C:chloroplast"/>
    <property type="evidence" value="ECO:0007669"/>
    <property type="project" value="UniProtKB-SubCell"/>
</dbReference>
<proteinExistence type="inferred from homology"/>
<dbReference type="Gene3D" id="3.30.1320.10">
    <property type="match status" value="1"/>
</dbReference>
<dbReference type="GO" id="GO:0015935">
    <property type="term" value="C:small ribosomal subunit"/>
    <property type="evidence" value="ECO:0000318"/>
    <property type="project" value="GO_Central"/>
</dbReference>
<name>A0A2K1WS57_POPTR</name>
<comment type="subcellular location">
    <subcellularLocation>
        <location evidence="1">Plastid</location>
        <location evidence="1">Chloroplast</location>
    </subcellularLocation>
</comment>
<evidence type="ECO:0000256" key="3">
    <source>
        <dbReference type="ARBA" id="ARBA00022980"/>
    </source>
</evidence>
<evidence type="ECO:0000256" key="2">
    <source>
        <dbReference type="ARBA" id="ARBA00006668"/>
    </source>
</evidence>
<dbReference type="InterPro" id="IPR000307">
    <property type="entry name" value="Ribosomal_bS16"/>
</dbReference>
<dbReference type="InParanoid" id="A0A2K1WS57"/>
<evidence type="ECO:0000313" key="6">
    <source>
        <dbReference type="Proteomes" id="UP000006729"/>
    </source>
</evidence>
<dbReference type="Pfam" id="PF00886">
    <property type="entry name" value="Ribosomal_S16"/>
    <property type="match status" value="1"/>
</dbReference>
<dbReference type="Proteomes" id="UP000006729">
    <property type="component" value="Chromosome 19"/>
</dbReference>
<dbReference type="PANTHER" id="PTHR12919">
    <property type="entry name" value="30S RIBOSOMAL PROTEIN S16"/>
    <property type="match status" value="1"/>
</dbReference>
<dbReference type="STRING" id="3694.A0A2K1WS57"/>
<sequence>MAVKIRLARLGCKNGAFYRIVAADSHTPRDCKHLQVVGDNSVSFHWIIQISG</sequence>
<protein>
    <recommendedName>
        <fullName evidence="7">30S ribosomal protein S16</fullName>
    </recommendedName>
</protein>
<dbReference type="GO" id="GO:0003735">
    <property type="term" value="F:structural constituent of ribosome"/>
    <property type="evidence" value="ECO:0000318"/>
    <property type="project" value="GO_Central"/>
</dbReference>
<evidence type="ECO:0008006" key="7">
    <source>
        <dbReference type="Google" id="ProtNLM"/>
    </source>
</evidence>
<dbReference type="GO" id="GO:0006412">
    <property type="term" value="P:translation"/>
    <property type="evidence" value="ECO:0007669"/>
    <property type="project" value="InterPro"/>
</dbReference>
<dbReference type="InterPro" id="IPR023803">
    <property type="entry name" value="Ribosomal_bS16_dom_sf"/>
</dbReference>
<dbReference type="PANTHER" id="PTHR12919:SF34">
    <property type="entry name" value="SMALL RIBOSOMAL SUBUNIT PROTEIN BS16CY"/>
    <property type="match status" value="1"/>
</dbReference>
<dbReference type="EMBL" id="CM009308">
    <property type="protein sequence ID" value="PNS91355.1"/>
    <property type="molecule type" value="Genomic_DNA"/>
</dbReference>
<evidence type="ECO:0000256" key="1">
    <source>
        <dbReference type="ARBA" id="ARBA00004229"/>
    </source>
</evidence>
<comment type="similarity">
    <text evidence="2">Belongs to the bacterial ribosomal protein bS16 family.</text>
</comment>
<keyword evidence="4" id="KW-0687">Ribonucleoprotein</keyword>
<accession>A0A2K1WS57</accession>
<keyword evidence="6" id="KW-1185">Reference proteome</keyword>
<evidence type="ECO:0000313" key="5">
    <source>
        <dbReference type="EMBL" id="PNS91355.1"/>
    </source>
</evidence>
<keyword evidence="3" id="KW-0689">Ribosomal protein</keyword>
<reference evidence="5 6" key="1">
    <citation type="journal article" date="2006" name="Science">
        <title>The genome of black cottonwood, Populus trichocarpa (Torr. &amp; Gray).</title>
        <authorList>
            <person name="Tuskan G.A."/>
            <person name="Difazio S."/>
            <person name="Jansson S."/>
            <person name="Bohlmann J."/>
            <person name="Grigoriev I."/>
            <person name="Hellsten U."/>
            <person name="Putnam N."/>
            <person name="Ralph S."/>
            <person name="Rombauts S."/>
            <person name="Salamov A."/>
            <person name="Schein J."/>
            <person name="Sterck L."/>
            <person name="Aerts A."/>
            <person name="Bhalerao R.R."/>
            <person name="Bhalerao R.P."/>
            <person name="Blaudez D."/>
            <person name="Boerjan W."/>
            <person name="Brun A."/>
            <person name="Brunner A."/>
            <person name="Busov V."/>
            <person name="Campbell M."/>
            <person name="Carlson J."/>
            <person name="Chalot M."/>
            <person name="Chapman J."/>
            <person name="Chen G.L."/>
            <person name="Cooper D."/>
            <person name="Coutinho P.M."/>
            <person name="Couturier J."/>
            <person name="Covert S."/>
            <person name="Cronk Q."/>
            <person name="Cunningham R."/>
            <person name="Davis J."/>
            <person name="Degroeve S."/>
            <person name="Dejardin A."/>
            <person name="Depamphilis C."/>
            <person name="Detter J."/>
            <person name="Dirks B."/>
            <person name="Dubchak I."/>
            <person name="Duplessis S."/>
            <person name="Ehlting J."/>
            <person name="Ellis B."/>
            <person name="Gendler K."/>
            <person name="Goodstein D."/>
            <person name="Gribskov M."/>
            <person name="Grimwood J."/>
            <person name="Groover A."/>
            <person name="Gunter L."/>
            <person name="Hamberger B."/>
            <person name="Heinze B."/>
            <person name="Helariutta Y."/>
            <person name="Henrissat B."/>
            <person name="Holligan D."/>
            <person name="Holt R."/>
            <person name="Huang W."/>
            <person name="Islam-Faridi N."/>
            <person name="Jones S."/>
            <person name="Jones-Rhoades M."/>
            <person name="Jorgensen R."/>
            <person name="Joshi C."/>
            <person name="Kangasjarvi J."/>
            <person name="Karlsson J."/>
            <person name="Kelleher C."/>
            <person name="Kirkpatrick R."/>
            <person name="Kirst M."/>
            <person name="Kohler A."/>
            <person name="Kalluri U."/>
            <person name="Larimer F."/>
            <person name="Leebens-Mack J."/>
            <person name="Leple J.C."/>
            <person name="Locascio P."/>
            <person name="Lou Y."/>
            <person name="Lucas S."/>
            <person name="Martin F."/>
            <person name="Montanini B."/>
            <person name="Napoli C."/>
            <person name="Nelson D.R."/>
            <person name="Nelson C."/>
            <person name="Nieminen K."/>
            <person name="Nilsson O."/>
            <person name="Pereda V."/>
            <person name="Peter G."/>
            <person name="Philippe R."/>
            <person name="Pilate G."/>
            <person name="Poliakov A."/>
            <person name="Razumovskaya J."/>
            <person name="Richardson P."/>
            <person name="Rinaldi C."/>
            <person name="Ritland K."/>
            <person name="Rouze P."/>
            <person name="Ryaboy D."/>
            <person name="Schmutz J."/>
            <person name="Schrader J."/>
            <person name="Segerman B."/>
            <person name="Shin H."/>
            <person name="Siddiqui A."/>
            <person name="Sterky F."/>
            <person name="Terry A."/>
            <person name="Tsai C.J."/>
            <person name="Uberbacher E."/>
            <person name="Unneberg P."/>
            <person name="Vahala J."/>
            <person name="Wall K."/>
            <person name="Wessler S."/>
            <person name="Yang G."/>
            <person name="Yin T."/>
            <person name="Douglas C."/>
            <person name="Marra M."/>
            <person name="Sandberg G."/>
            <person name="Van de Peer Y."/>
            <person name="Rokhsar D."/>
        </authorList>
    </citation>
    <scope>NUCLEOTIDE SEQUENCE [LARGE SCALE GENOMIC DNA]</scope>
    <source>
        <strain evidence="6">cv. Nisqually</strain>
    </source>
</reference>
<gene>
    <name evidence="5" type="ORF">POPTR_019G098400</name>
</gene>
<dbReference type="NCBIfam" id="TIGR00002">
    <property type="entry name" value="S16"/>
    <property type="match status" value="1"/>
</dbReference>